<organism evidence="1 2">
    <name type="scientific">Botrytis hyacinthi</name>
    <dbReference type="NCBI Taxonomy" id="278943"/>
    <lineage>
        <taxon>Eukaryota</taxon>
        <taxon>Fungi</taxon>
        <taxon>Dikarya</taxon>
        <taxon>Ascomycota</taxon>
        <taxon>Pezizomycotina</taxon>
        <taxon>Leotiomycetes</taxon>
        <taxon>Helotiales</taxon>
        <taxon>Sclerotiniaceae</taxon>
        <taxon>Botrytis</taxon>
    </lineage>
</organism>
<accession>A0A4Z1GV44</accession>
<dbReference type="AlphaFoldDB" id="A0A4Z1GV44"/>
<name>A0A4Z1GV44_9HELO</name>
<reference evidence="1 2" key="1">
    <citation type="submission" date="2017-12" db="EMBL/GenBank/DDBJ databases">
        <title>Comparative genomics of Botrytis spp.</title>
        <authorList>
            <person name="Valero-Jimenez C.A."/>
            <person name="Tapia P."/>
            <person name="Veloso J."/>
            <person name="Silva-Moreno E."/>
            <person name="Staats M."/>
            <person name="Valdes J.H."/>
            <person name="Van Kan J.A.L."/>
        </authorList>
    </citation>
    <scope>NUCLEOTIDE SEQUENCE [LARGE SCALE GENOMIC DNA]</scope>
    <source>
        <strain evidence="1 2">Bh0001</strain>
    </source>
</reference>
<dbReference type="EMBL" id="PQXK01000058">
    <property type="protein sequence ID" value="TGO39192.1"/>
    <property type="molecule type" value="Genomic_DNA"/>
</dbReference>
<evidence type="ECO:0000313" key="1">
    <source>
        <dbReference type="EMBL" id="TGO39192.1"/>
    </source>
</evidence>
<proteinExistence type="predicted"/>
<sequence>MTRLGYEKQMKVETPFCVAKPVVPVAAELSRVLVMLLISLFPPSTRLMLLPQVIASYLRRQQALCLMTTLIILSKYFIGLESKSGAENGPGYLGFYIELSPEVRQLPGKSKMSRNEVTGRVI</sequence>
<keyword evidence="2" id="KW-1185">Reference proteome</keyword>
<dbReference type="Proteomes" id="UP000297814">
    <property type="component" value="Unassembled WGS sequence"/>
</dbReference>
<comment type="caution">
    <text evidence="1">The sequence shown here is derived from an EMBL/GenBank/DDBJ whole genome shotgun (WGS) entry which is preliminary data.</text>
</comment>
<evidence type="ECO:0000313" key="2">
    <source>
        <dbReference type="Proteomes" id="UP000297814"/>
    </source>
</evidence>
<protein>
    <submittedName>
        <fullName evidence="1">Uncharacterized protein</fullName>
    </submittedName>
</protein>
<gene>
    <name evidence="1" type="ORF">BHYA_0058g00020</name>
</gene>